<gene>
    <name evidence="1" type="ORF">DYI23_19660</name>
</gene>
<evidence type="ECO:0008006" key="3">
    <source>
        <dbReference type="Google" id="ProtNLM"/>
    </source>
</evidence>
<evidence type="ECO:0000313" key="1">
    <source>
        <dbReference type="EMBL" id="MBS8262451.1"/>
    </source>
</evidence>
<protein>
    <recommendedName>
        <fullName evidence="3">YdhG-like domain-containing protein</fullName>
    </recommendedName>
</protein>
<comment type="caution">
    <text evidence="1">The sequence shown here is derived from an EMBL/GenBank/DDBJ whole genome shotgun (WGS) entry which is preliminary data.</text>
</comment>
<dbReference type="AlphaFoldDB" id="A0A944CFK7"/>
<organism evidence="1 2">
    <name type="scientific">Roseibium polysiphoniae</name>
    <dbReference type="NCBI Taxonomy" id="2571221"/>
    <lineage>
        <taxon>Bacteria</taxon>
        <taxon>Pseudomonadati</taxon>
        <taxon>Pseudomonadota</taxon>
        <taxon>Alphaproteobacteria</taxon>
        <taxon>Hyphomicrobiales</taxon>
        <taxon>Stappiaceae</taxon>
        <taxon>Roseibium</taxon>
    </lineage>
</organism>
<name>A0A944CFK7_9HYPH</name>
<dbReference type="SUPFAM" id="SSF159888">
    <property type="entry name" value="YdhG-like"/>
    <property type="match status" value="1"/>
</dbReference>
<dbReference type="Proteomes" id="UP000705379">
    <property type="component" value="Unassembled WGS sequence"/>
</dbReference>
<accession>A0A944CFK7</accession>
<proteinExistence type="predicted"/>
<sequence>MDALPPQAAGSLERLRQVILQTVEDDPAISQPIETLKWGEIAFVPTARSGGTTLRIAWKKKKPDFVGLFFHCGTNVSEQIDQFVPKECELDGRRGALFPLAKPLPEAAIKMIAALVLTYRRR</sequence>
<reference evidence="1" key="2">
    <citation type="journal article" date="2021" name="Microorganisms">
        <title>Bacterial Dimethylsulfoniopropionate Biosynthesis in the East China Sea.</title>
        <authorList>
            <person name="Liu J."/>
            <person name="Zhang Y."/>
            <person name="Liu J."/>
            <person name="Zhong H."/>
            <person name="Williams B.T."/>
            <person name="Zheng Y."/>
            <person name="Curson A.R.J."/>
            <person name="Sun C."/>
            <person name="Sun H."/>
            <person name="Song D."/>
            <person name="Wagner Mackenzie B."/>
            <person name="Bermejo Martinez A."/>
            <person name="Todd J.D."/>
            <person name="Zhang X.H."/>
        </authorList>
    </citation>
    <scope>NUCLEOTIDE SEQUENCE</scope>
    <source>
        <strain evidence="1">AESS21</strain>
    </source>
</reference>
<evidence type="ECO:0000313" key="2">
    <source>
        <dbReference type="Proteomes" id="UP000705379"/>
    </source>
</evidence>
<dbReference type="EMBL" id="QTKU01000005">
    <property type="protein sequence ID" value="MBS8262451.1"/>
    <property type="molecule type" value="Genomic_DNA"/>
</dbReference>
<reference evidence="1" key="1">
    <citation type="submission" date="2018-08" db="EMBL/GenBank/DDBJ databases">
        <authorList>
            <person name="Jin W."/>
            <person name="Wang H."/>
            <person name="Yang Y."/>
            <person name="Li M."/>
            <person name="Liu J."/>
        </authorList>
    </citation>
    <scope>NUCLEOTIDE SEQUENCE</scope>
    <source>
        <strain evidence="1">AESS21</strain>
    </source>
</reference>